<evidence type="ECO:0000256" key="2">
    <source>
        <dbReference type="SAM" id="MobiDB-lite"/>
    </source>
</evidence>
<gene>
    <name evidence="3" type="ORF">SASPL_115795</name>
</gene>
<proteinExistence type="inferred from homology"/>
<feature type="region of interest" description="Disordered" evidence="2">
    <location>
        <begin position="270"/>
        <end position="318"/>
    </location>
</feature>
<feature type="compositionally biased region" description="Basic and acidic residues" evidence="2">
    <location>
        <begin position="275"/>
        <end position="288"/>
    </location>
</feature>
<organism evidence="3">
    <name type="scientific">Salvia splendens</name>
    <name type="common">Scarlet sage</name>
    <dbReference type="NCBI Taxonomy" id="180675"/>
    <lineage>
        <taxon>Eukaryota</taxon>
        <taxon>Viridiplantae</taxon>
        <taxon>Streptophyta</taxon>
        <taxon>Embryophyta</taxon>
        <taxon>Tracheophyta</taxon>
        <taxon>Spermatophyta</taxon>
        <taxon>Magnoliopsida</taxon>
        <taxon>eudicotyledons</taxon>
        <taxon>Gunneridae</taxon>
        <taxon>Pentapetalae</taxon>
        <taxon>asterids</taxon>
        <taxon>lamiids</taxon>
        <taxon>Lamiales</taxon>
        <taxon>Lamiaceae</taxon>
        <taxon>Nepetoideae</taxon>
        <taxon>Mentheae</taxon>
        <taxon>Salviinae</taxon>
        <taxon>Salvia</taxon>
        <taxon>Salvia subgen. Calosphace</taxon>
        <taxon>core Calosphace</taxon>
    </lineage>
</organism>
<evidence type="ECO:0000313" key="4">
    <source>
        <dbReference type="Proteomes" id="UP000298416"/>
    </source>
</evidence>
<dbReference type="InterPro" id="IPR005061">
    <property type="entry name" value="Ist1"/>
</dbReference>
<comment type="similarity">
    <text evidence="1">Belongs to the IST1 family.</text>
</comment>
<sequence>MFDALLKSKFFSKCKSDIKLTRARIEIITKKRNATQKYLRNDVADLLRNGLDTIAFNRAEGLLADMNKSQCYKLIDEYCEHLSNHLPAMNKQSECPEECREAAASLVFAAARFADLPELRELRTMFSERYGKSLDYYVNKQFTEMLKVDPPSNDMKLQLLQEIAAESGLNAYDKSVDKVRKAAAPKEDDEDESVVDNALTGNKPVGKSARTRLTKPPPAQEVAVGDENEKVVNIENVAQGRRTLRFFNGGGGHRDEEEKTMDRLLRHYSMKKGSKRTEKSEQEAKLRSQDGPTRASSLPVEPIGPTETDPTKLPQAASCHPDLMNANVHVHPKLPDYDEFVARLAAFREK</sequence>
<comment type="caution">
    <text evidence="3">The sequence shown here is derived from an EMBL/GenBank/DDBJ whole genome shotgun (WGS) entry which is preliminary data.</text>
</comment>
<keyword evidence="4" id="KW-1185">Reference proteome</keyword>
<dbReference type="PANTHER" id="PTHR12161:SF88">
    <property type="entry name" value="REGULATOR OF VPS4 ACTIVITY IN THE MVB PATHWAY PROTEIN"/>
    <property type="match status" value="1"/>
</dbReference>
<evidence type="ECO:0000256" key="1">
    <source>
        <dbReference type="ARBA" id="ARBA00005536"/>
    </source>
</evidence>
<accession>A0A8X8Y4E8</accession>
<dbReference type="Pfam" id="PF03398">
    <property type="entry name" value="Ist1"/>
    <property type="match status" value="1"/>
</dbReference>
<evidence type="ECO:0008006" key="5">
    <source>
        <dbReference type="Google" id="ProtNLM"/>
    </source>
</evidence>
<dbReference type="GO" id="GO:0015031">
    <property type="term" value="P:protein transport"/>
    <property type="evidence" value="ECO:0007669"/>
    <property type="project" value="InterPro"/>
</dbReference>
<dbReference type="EMBL" id="PNBA02000005">
    <property type="protein sequence ID" value="KAG6425365.1"/>
    <property type="molecule type" value="Genomic_DNA"/>
</dbReference>
<dbReference type="Proteomes" id="UP000298416">
    <property type="component" value="Unassembled WGS sequence"/>
</dbReference>
<protein>
    <recommendedName>
        <fullName evidence="5">Vacuolar protein sorting-associated protein Ist1</fullName>
    </recommendedName>
</protein>
<dbReference type="Gene3D" id="1.20.1260.60">
    <property type="entry name" value="Vacuolar protein sorting-associated protein Ist1"/>
    <property type="match status" value="1"/>
</dbReference>
<reference evidence="3" key="1">
    <citation type="submission" date="2018-01" db="EMBL/GenBank/DDBJ databases">
        <authorList>
            <person name="Mao J.F."/>
        </authorList>
    </citation>
    <scope>NUCLEOTIDE SEQUENCE</scope>
    <source>
        <strain evidence="3">Huo1</strain>
        <tissue evidence="3">Leaf</tissue>
    </source>
</reference>
<feature type="region of interest" description="Disordered" evidence="2">
    <location>
        <begin position="182"/>
        <end position="227"/>
    </location>
</feature>
<reference evidence="3" key="2">
    <citation type="submission" date="2020-08" db="EMBL/GenBank/DDBJ databases">
        <title>Plant Genome Project.</title>
        <authorList>
            <person name="Zhang R.-G."/>
        </authorList>
    </citation>
    <scope>NUCLEOTIDE SEQUENCE</scope>
    <source>
        <strain evidence="3">Huo1</strain>
        <tissue evidence="3">Leaf</tissue>
    </source>
</reference>
<dbReference type="AlphaFoldDB" id="A0A8X8Y4E8"/>
<dbReference type="OrthoDB" id="29853at2759"/>
<dbReference type="FunFam" id="1.20.1260.60:FF:000002">
    <property type="entry name" value="Vacuolar protein sorting-associated protein IST1"/>
    <property type="match status" value="1"/>
</dbReference>
<name>A0A8X8Y4E8_SALSN</name>
<dbReference type="InterPro" id="IPR042277">
    <property type="entry name" value="IST1-like"/>
</dbReference>
<evidence type="ECO:0000313" key="3">
    <source>
        <dbReference type="EMBL" id="KAG6425365.1"/>
    </source>
</evidence>
<dbReference type="PANTHER" id="PTHR12161">
    <property type="entry name" value="IST1 FAMILY MEMBER"/>
    <property type="match status" value="1"/>
</dbReference>